<dbReference type="Proteomes" id="UP000693981">
    <property type="component" value="Unassembled WGS sequence"/>
</dbReference>
<evidence type="ECO:0000256" key="7">
    <source>
        <dbReference type="SAM" id="Phobius"/>
    </source>
</evidence>
<dbReference type="PROSITE" id="PS00018">
    <property type="entry name" value="EF_HAND_1"/>
    <property type="match status" value="2"/>
</dbReference>
<feature type="chain" id="PRO_5035867902" description="EF-hand domain-containing protein" evidence="8">
    <location>
        <begin position="24"/>
        <end position="1250"/>
    </location>
</feature>
<dbReference type="OrthoDB" id="191686at2759"/>
<evidence type="ECO:0000256" key="6">
    <source>
        <dbReference type="SAM" id="MobiDB-lite"/>
    </source>
</evidence>
<dbReference type="InterPro" id="IPR002200">
    <property type="entry name" value="Elicitin"/>
</dbReference>
<reference evidence="10" key="1">
    <citation type="submission" date="2021-02" db="EMBL/GenBank/DDBJ databases">
        <authorList>
            <person name="Palmer J.M."/>
        </authorList>
    </citation>
    <scope>NUCLEOTIDE SEQUENCE</scope>
    <source>
        <strain evidence="10">SCRP23</strain>
    </source>
</reference>
<dbReference type="InterPro" id="IPR018247">
    <property type="entry name" value="EF_Hand_1_Ca_BS"/>
</dbReference>
<keyword evidence="8" id="KW-0732">Signal</keyword>
<evidence type="ECO:0000256" key="4">
    <source>
        <dbReference type="ARBA" id="ARBA00022989"/>
    </source>
</evidence>
<keyword evidence="11" id="KW-1185">Reference proteome</keyword>
<feature type="transmembrane region" description="Helical" evidence="7">
    <location>
        <begin position="577"/>
        <end position="595"/>
    </location>
</feature>
<evidence type="ECO:0000256" key="8">
    <source>
        <dbReference type="SAM" id="SignalP"/>
    </source>
</evidence>
<feature type="transmembrane region" description="Helical" evidence="7">
    <location>
        <begin position="323"/>
        <end position="347"/>
    </location>
</feature>
<sequence>MNKAISLAFTFAILCLLATQTTAVDVCQRSELGSLLTNKNTTLCASESGVVFADLQGAPSDDQLTDICETDSCRSLIAAILAINPEDCTLPLNENLQLMSELVHPVVEHCTAMGIEINGSSLVGSGSDVDVGDDSQASGSAGSGASAFRRHIGRAARAAAGVLLAGVIQTGSTTSSDGSTKFLPSFYYLGGLAYAATMVIYASAPTVGGVVQQVWQIDLGVGLALLYNFGVFSWIPITQGNLVSVPENLNNALYYVSLHDWSVVSPFMFVFTFAMLLLPLQSNVKMFALSSNIFFMLEFVDPLNPKGTGLKDLSSSDYSTRGLLLNLAVYCIVGVVGTLISLATVLFPTPLFATKKLMHHMDHSPNDIRQILNLIMDSYCFRAKDIKKMDFFKLRLDRLLAASQRRLSEMENLLEDSWWEAFLGVGLWYPFNRNVAKQFVKLYGRLLKDLRAMKFAMETETGHWTHVVLMKRMQQSIYIMQREANDLLHEIADIVLEGSPTIQTSKFASLETSLDVFMKKYAKLYGAMLSADVHTTDDVGKTMSLNVFIYSFHAFVHTLLRFEDRFKRKKLSCGYRIGKILGMIWLSVYEGTIYMRRKAMFAVRTTLAVMIAYCASSFVFAFSSTAPTAVAMVAQFQVGGTYGKMKKRMAGLVAGTVVPSIMHFFICKLHSVELYNGINNAVLFVWIVGSMYACFSSSHLQMAGMVSAYMAASVLLDHTCRTAETPISYSTLTENSVAILILILVEACIFPKSARGLLRSNIQRVLGTYGVSFHRLFEHHIASGKLTATPIIGRLRSVAEIESIPGAQATATIKKSEVKNLRKQFATILPTILKQQKKLVHDATAEPNLWKTKFSREQYMQVVNVCWALLDQLRLLSDLIEWREKSYKKKFFDGIRLKRRSAGNLNDECTAAFQEQKKEEEAQRSAALYLSGPDSFNMSDPPKPLLPPLAPNAPSSAAKAKWDRSQGAFETVVEETLDALVTIFSKDFTYRSADDYAIFLQMKEAFRIADKNHTGTVDSSELAVLLEKLMPYTVGQGNIHMEQYVDEFMRLVDKNCNGEISFDDFMRALNDGFRLELTILENSAQLSANTVGSGDLTKKPTVPQHAYSMDVSDDSSVDVLEASNITNNSLSRPPATPMGFPPNTLSRHGRNELGGGGDDSVSTSGSSDQRRWWSENQTESARVTLLNVESFSLNETAATLKQSYGELLLRSLNDNDQYVTMEDFIVMSCFISSCEDIARKLTRLSVLAAS</sequence>
<dbReference type="EMBL" id="JAGDFL010000122">
    <property type="protein sequence ID" value="KAG7397203.1"/>
    <property type="molecule type" value="Genomic_DNA"/>
</dbReference>
<dbReference type="InterPro" id="IPR002048">
    <property type="entry name" value="EF_hand_dom"/>
</dbReference>
<dbReference type="AlphaFoldDB" id="A0A8T1WZP0"/>
<dbReference type="PROSITE" id="PS50222">
    <property type="entry name" value="EF_HAND_2"/>
    <property type="match status" value="2"/>
</dbReference>
<dbReference type="PANTHER" id="PTHR30509:SF9">
    <property type="entry name" value="MULTIDRUG RESISTANCE PROTEIN MDTO"/>
    <property type="match status" value="1"/>
</dbReference>
<evidence type="ECO:0000256" key="2">
    <source>
        <dbReference type="ARBA" id="ARBA00022475"/>
    </source>
</evidence>
<dbReference type="PANTHER" id="PTHR30509">
    <property type="entry name" value="P-HYDROXYBENZOIC ACID EFFLUX PUMP SUBUNIT-RELATED"/>
    <property type="match status" value="1"/>
</dbReference>
<keyword evidence="5 7" id="KW-0472">Membrane</keyword>
<dbReference type="SMART" id="SM00054">
    <property type="entry name" value="EFh"/>
    <property type="match status" value="2"/>
</dbReference>
<accession>A0A8T1WZP0</accession>
<feature type="region of interest" description="Disordered" evidence="6">
    <location>
        <begin position="1090"/>
        <end position="1110"/>
    </location>
</feature>
<gene>
    <name evidence="10" type="ORF">PHYBOEH_001142</name>
</gene>
<keyword evidence="4 7" id="KW-1133">Transmembrane helix</keyword>
<protein>
    <recommendedName>
        <fullName evidence="9">EF-hand domain-containing protein</fullName>
    </recommendedName>
</protein>
<feature type="transmembrane region" description="Helical" evidence="7">
    <location>
        <begin position="648"/>
        <end position="666"/>
    </location>
</feature>
<dbReference type="Pfam" id="PF13499">
    <property type="entry name" value="EF-hand_7"/>
    <property type="match status" value="1"/>
</dbReference>
<proteinExistence type="predicted"/>
<dbReference type="GO" id="GO:0005886">
    <property type="term" value="C:plasma membrane"/>
    <property type="evidence" value="ECO:0007669"/>
    <property type="project" value="UniProtKB-SubCell"/>
</dbReference>
<dbReference type="Pfam" id="PF00964">
    <property type="entry name" value="Elicitin"/>
    <property type="match status" value="1"/>
</dbReference>
<feature type="transmembrane region" description="Helical" evidence="7">
    <location>
        <begin position="186"/>
        <end position="207"/>
    </location>
</feature>
<evidence type="ECO:0000256" key="3">
    <source>
        <dbReference type="ARBA" id="ARBA00022692"/>
    </source>
</evidence>
<feature type="transmembrane region" description="Helical" evidence="7">
    <location>
        <begin position="219"/>
        <end position="238"/>
    </location>
</feature>
<dbReference type="SMART" id="SM01187">
    <property type="entry name" value="Elicitin"/>
    <property type="match status" value="1"/>
</dbReference>
<feature type="transmembrane region" description="Helical" evidence="7">
    <location>
        <begin position="258"/>
        <end position="279"/>
    </location>
</feature>
<feature type="transmembrane region" description="Helical" evidence="7">
    <location>
        <begin position="678"/>
        <end position="695"/>
    </location>
</feature>
<name>A0A8T1WZP0_9STRA</name>
<organism evidence="10 11">
    <name type="scientific">Phytophthora boehmeriae</name>
    <dbReference type="NCBI Taxonomy" id="109152"/>
    <lineage>
        <taxon>Eukaryota</taxon>
        <taxon>Sar</taxon>
        <taxon>Stramenopiles</taxon>
        <taxon>Oomycota</taxon>
        <taxon>Peronosporomycetes</taxon>
        <taxon>Peronosporales</taxon>
        <taxon>Peronosporaceae</taxon>
        <taxon>Phytophthora</taxon>
    </lineage>
</organism>
<comment type="caution">
    <text evidence="10">The sequence shown here is derived from an EMBL/GenBank/DDBJ whole genome shotgun (WGS) entry which is preliminary data.</text>
</comment>
<evidence type="ECO:0000259" key="9">
    <source>
        <dbReference type="PROSITE" id="PS50222"/>
    </source>
</evidence>
<keyword evidence="2" id="KW-1003">Cell membrane</keyword>
<evidence type="ECO:0000256" key="5">
    <source>
        <dbReference type="ARBA" id="ARBA00023136"/>
    </source>
</evidence>
<comment type="subcellular location">
    <subcellularLocation>
        <location evidence="1">Cell membrane</location>
        <topology evidence="1">Multi-pass membrane protein</topology>
    </subcellularLocation>
</comment>
<feature type="domain" description="EF-hand" evidence="9">
    <location>
        <begin position="997"/>
        <end position="1032"/>
    </location>
</feature>
<feature type="transmembrane region" description="Helical" evidence="7">
    <location>
        <begin position="607"/>
        <end position="636"/>
    </location>
</feature>
<dbReference type="GO" id="GO:0005576">
    <property type="term" value="C:extracellular region"/>
    <property type="evidence" value="ECO:0007669"/>
    <property type="project" value="InterPro"/>
</dbReference>
<dbReference type="GO" id="GO:0005509">
    <property type="term" value="F:calcium ion binding"/>
    <property type="evidence" value="ECO:0007669"/>
    <property type="project" value="InterPro"/>
</dbReference>
<keyword evidence="3 7" id="KW-0812">Transmembrane</keyword>
<feature type="region of interest" description="Disordered" evidence="6">
    <location>
        <begin position="1125"/>
        <end position="1175"/>
    </location>
</feature>
<evidence type="ECO:0000256" key="1">
    <source>
        <dbReference type="ARBA" id="ARBA00004651"/>
    </source>
</evidence>
<evidence type="ECO:0000313" key="10">
    <source>
        <dbReference type="EMBL" id="KAG7397203.1"/>
    </source>
</evidence>
<dbReference type="CDD" id="cd00051">
    <property type="entry name" value="EFh"/>
    <property type="match status" value="1"/>
</dbReference>
<feature type="domain" description="EF-hand" evidence="9">
    <location>
        <begin position="1040"/>
        <end position="1075"/>
    </location>
</feature>
<evidence type="ECO:0000313" key="11">
    <source>
        <dbReference type="Proteomes" id="UP000693981"/>
    </source>
</evidence>
<feature type="signal peptide" evidence="8">
    <location>
        <begin position="1"/>
        <end position="23"/>
    </location>
</feature>